<evidence type="ECO:0000313" key="1">
    <source>
        <dbReference type="EMBL" id="KEY68580.1"/>
    </source>
</evidence>
<name>A0A084ATF1_STACB</name>
<dbReference type="HOGENOM" id="CLU_1225469_0_0_1"/>
<organism evidence="1 2">
    <name type="scientific">Stachybotrys chartarum (strain CBS 109288 / IBT 7711)</name>
    <name type="common">Toxic black mold</name>
    <name type="synonym">Stilbospora chartarum</name>
    <dbReference type="NCBI Taxonomy" id="1280523"/>
    <lineage>
        <taxon>Eukaryota</taxon>
        <taxon>Fungi</taxon>
        <taxon>Dikarya</taxon>
        <taxon>Ascomycota</taxon>
        <taxon>Pezizomycotina</taxon>
        <taxon>Sordariomycetes</taxon>
        <taxon>Hypocreomycetidae</taxon>
        <taxon>Hypocreales</taxon>
        <taxon>Stachybotryaceae</taxon>
        <taxon>Stachybotrys</taxon>
    </lineage>
</organism>
<evidence type="ECO:0000313" key="2">
    <source>
        <dbReference type="Proteomes" id="UP000028045"/>
    </source>
</evidence>
<protein>
    <submittedName>
        <fullName evidence="1">Uncharacterized protein</fullName>
    </submittedName>
</protein>
<dbReference type="EMBL" id="KL648569">
    <property type="protein sequence ID" value="KEY68580.1"/>
    <property type="molecule type" value="Genomic_DNA"/>
</dbReference>
<dbReference type="Proteomes" id="UP000028045">
    <property type="component" value="Unassembled WGS sequence"/>
</dbReference>
<dbReference type="AlphaFoldDB" id="A0A084ATF1"/>
<proteinExistence type="predicted"/>
<reference evidence="1 2" key="1">
    <citation type="journal article" date="2014" name="BMC Genomics">
        <title>Comparative genome sequencing reveals chemotype-specific gene clusters in the toxigenic black mold Stachybotrys.</title>
        <authorList>
            <person name="Semeiks J."/>
            <person name="Borek D."/>
            <person name="Otwinowski Z."/>
            <person name="Grishin N.V."/>
        </authorList>
    </citation>
    <scope>NUCLEOTIDE SEQUENCE [LARGE SCALE GENOMIC DNA]</scope>
    <source>
        <strain evidence="2">CBS 109288 / IBT 7711</strain>
    </source>
</reference>
<keyword evidence="2" id="KW-1185">Reference proteome</keyword>
<accession>A0A084ATF1</accession>
<gene>
    <name evidence="1" type="ORF">S7711_10979</name>
</gene>
<sequence length="226" mass="24828">MAEEELSQFLMESPISVELGGTMQKIDCIPNPSSSPRAPPVRQPRPGAVHFRDGKEAANYLVGANRELMARVLANQACPPLPPNPYRILSEATPRTEVASPRAPEHRIVLSGQGRSIVLVVGMFIVSDQWDGLNPETVCGRKSNKLFAKPLRRLAFLCHDGTKFGYIQTPDYLVCCEFGPVAYQDSHRTIKMLSVQRYAVGPGLVTSRLALLWLTALAFASVQEAL</sequence>